<dbReference type="GO" id="GO:0004519">
    <property type="term" value="F:endonuclease activity"/>
    <property type="evidence" value="ECO:0007669"/>
    <property type="project" value="InterPro"/>
</dbReference>
<dbReference type="AlphaFoldDB" id="A0AAD9PI68"/>
<dbReference type="EMBL" id="JALLKP010000004">
    <property type="protein sequence ID" value="KAK2195316.1"/>
    <property type="molecule type" value="Genomic_DNA"/>
</dbReference>
<dbReference type="GeneID" id="94337288"/>
<dbReference type="GO" id="GO:0000470">
    <property type="term" value="P:maturation of LSU-rRNA"/>
    <property type="evidence" value="ECO:0007669"/>
    <property type="project" value="TreeGrafter"/>
</dbReference>
<accession>A0AAD9PI68</accession>
<keyword evidence="2" id="KW-1185">Reference proteome</keyword>
<reference evidence="1" key="1">
    <citation type="journal article" date="2023" name="Nat. Microbiol.">
        <title>Babesia duncani multi-omics identifies virulence factors and drug targets.</title>
        <authorList>
            <person name="Singh P."/>
            <person name="Lonardi S."/>
            <person name="Liang Q."/>
            <person name="Vydyam P."/>
            <person name="Khabirova E."/>
            <person name="Fang T."/>
            <person name="Gihaz S."/>
            <person name="Thekkiniath J."/>
            <person name="Munshi M."/>
            <person name="Abel S."/>
            <person name="Ciampossin L."/>
            <person name="Batugedara G."/>
            <person name="Gupta M."/>
            <person name="Lu X.M."/>
            <person name="Lenz T."/>
            <person name="Chakravarty S."/>
            <person name="Cornillot E."/>
            <person name="Hu Y."/>
            <person name="Ma W."/>
            <person name="Gonzalez L.M."/>
            <person name="Sanchez S."/>
            <person name="Estrada K."/>
            <person name="Sanchez-Flores A."/>
            <person name="Montero E."/>
            <person name="Harb O.S."/>
            <person name="Le Roch K.G."/>
            <person name="Mamoun C.B."/>
        </authorList>
    </citation>
    <scope>NUCLEOTIDE SEQUENCE</scope>
    <source>
        <strain evidence="1">WA1</strain>
    </source>
</reference>
<evidence type="ECO:0000313" key="2">
    <source>
        <dbReference type="Proteomes" id="UP001214638"/>
    </source>
</evidence>
<sequence>MGKEINMPESVIKCRQRCTHGELPDLDTLRLAARDFINFLFQRYWIPQHKCINNKNNNEEYDNVSILALYGLVKCSMICQKKIKRVVTISNVTKLKKIVSNKYCKTQASKNGQDILHLQQRLRMFSHWRLKLNVKKVCTIKKVHGKNFLILNNLLKLALRIFEGIINEDFIISALVEYGLYSFKPKRNCLYLVVLFQAVAHLSFNFTTRLVAHLFSAVYKLPDQLNLSLNSIKERAFQVTSIFKSRSVMDVKPWLMLLLQAAHTQNLSVLFTESFISSFGSTGAHKIILVTKFALARISKAAMLLYPCALANFSKSGIVEICRFFKYIPSVNDIDRFLQPGTRWDSIKWNIKVPLEKQDKKSHHRIQKALQNLKESVPSASYKRSNRMAKLKHFLFNLKEPTHCMDMVSKVAGPYLYNKCSK</sequence>
<proteinExistence type="predicted"/>
<dbReference type="GO" id="GO:0030687">
    <property type="term" value="C:preribosome, large subunit precursor"/>
    <property type="evidence" value="ECO:0007669"/>
    <property type="project" value="TreeGrafter"/>
</dbReference>
<dbReference type="PANTHER" id="PTHR15002">
    <property type="entry name" value="RIBOSOMAL BIOGENESIS PROTEIN LAS1L"/>
    <property type="match status" value="1"/>
</dbReference>
<protein>
    <submittedName>
        <fullName evidence="1">Las1</fullName>
    </submittedName>
</protein>
<dbReference type="KEGG" id="bdw:94337288"/>
<evidence type="ECO:0000313" key="1">
    <source>
        <dbReference type="EMBL" id="KAK2195316.1"/>
    </source>
</evidence>
<dbReference type="Pfam" id="PF04031">
    <property type="entry name" value="Las1"/>
    <property type="match status" value="1"/>
</dbReference>
<name>A0AAD9PI68_9APIC</name>
<dbReference type="Proteomes" id="UP001214638">
    <property type="component" value="Unassembled WGS sequence"/>
</dbReference>
<dbReference type="InterPro" id="IPR007174">
    <property type="entry name" value="Las1"/>
</dbReference>
<gene>
    <name evidence="1" type="ORF">BdWA1_002991</name>
</gene>
<comment type="caution">
    <text evidence="1">The sequence shown here is derived from an EMBL/GenBank/DDBJ whole genome shotgun (WGS) entry which is preliminary data.</text>
</comment>
<dbReference type="PANTHER" id="PTHR15002:SF0">
    <property type="entry name" value="RIBOSOMAL BIOGENESIS PROTEIN LAS1L"/>
    <property type="match status" value="1"/>
</dbReference>
<dbReference type="GO" id="GO:0090730">
    <property type="term" value="C:Las1 complex"/>
    <property type="evidence" value="ECO:0007669"/>
    <property type="project" value="InterPro"/>
</dbReference>
<dbReference type="RefSeq" id="XP_067802159.1">
    <property type="nucleotide sequence ID" value="XM_067948008.1"/>
</dbReference>
<organism evidence="1 2">
    <name type="scientific">Babesia duncani</name>
    <dbReference type="NCBI Taxonomy" id="323732"/>
    <lineage>
        <taxon>Eukaryota</taxon>
        <taxon>Sar</taxon>
        <taxon>Alveolata</taxon>
        <taxon>Apicomplexa</taxon>
        <taxon>Aconoidasida</taxon>
        <taxon>Piroplasmida</taxon>
        <taxon>Babesiidae</taxon>
        <taxon>Babesia</taxon>
    </lineage>
</organism>
<dbReference type="GO" id="GO:0000460">
    <property type="term" value="P:maturation of 5.8S rRNA"/>
    <property type="evidence" value="ECO:0007669"/>
    <property type="project" value="TreeGrafter"/>
</dbReference>